<gene>
    <name evidence="2" type="ORF">RF11_06580</name>
</gene>
<comment type="caution">
    <text evidence="2">The sequence shown here is derived from an EMBL/GenBank/DDBJ whole genome shotgun (WGS) entry which is preliminary data.</text>
</comment>
<dbReference type="Proteomes" id="UP000031668">
    <property type="component" value="Unassembled WGS sequence"/>
</dbReference>
<protein>
    <submittedName>
        <fullName evidence="2">Uncharacterized protein</fullName>
    </submittedName>
</protein>
<keyword evidence="1" id="KW-1133">Transmembrane helix</keyword>
<reference evidence="2 3" key="1">
    <citation type="journal article" date="2014" name="Genome Biol. Evol.">
        <title>The genome of the myxosporean Thelohanellus kitauei shows adaptations to nutrient acquisition within its fish host.</title>
        <authorList>
            <person name="Yang Y."/>
            <person name="Xiong J."/>
            <person name="Zhou Z."/>
            <person name="Huo F."/>
            <person name="Miao W."/>
            <person name="Ran C."/>
            <person name="Liu Y."/>
            <person name="Zhang J."/>
            <person name="Feng J."/>
            <person name="Wang M."/>
            <person name="Wang M."/>
            <person name="Wang L."/>
            <person name="Yao B."/>
        </authorList>
    </citation>
    <scope>NUCLEOTIDE SEQUENCE [LARGE SCALE GENOMIC DNA]</scope>
    <source>
        <strain evidence="2">Wuqing</strain>
    </source>
</reference>
<organism evidence="2 3">
    <name type="scientific">Thelohanellus kitauei</name>
    <name type="common">Myxosporean</name>
    <dbReference type="NCBI Taxonomy" id="669202"/>
    <lineage>
        <taxon>Eukaryota</taxon>
        <taxon>Metazoa</taxon>
        <taxon>Cnidaria</taxon>
        <taxon>Myxozoa</taxon>
        <taxon>Myxosporea</taxon>
        <taxon>Bivalvulida</taxon>
        <taxon>Platysporina</taxon>
        <taxon>Myxobolidae</taxon>
        <taxon>Thelohanellus</taxon>
    </lineage>
</organism>
<evidence type="ECO:0000256" key="1">
    <source>
        <dbReference type="SAM" id="Phobius"/>
    </source>
</evidence>
<dbReference type="EMBL" id="JWZT01000263">
    <property type="protein sequence ID" value="KII74787.1"/>
    <property type="molecule type" value="Genomic_DNA"/>
</dbReference>
<accession>A0A0C2NL96</accession>
<keyword evidence="1" id="KW-0812">Transmembrane</keyword>
<proteinExistence type="predicted"/>
<sequence>MYKNGLWIIFNYSFVMSLLSAVVCIGFILKTQIKRGYSIEFKRDDEQKYPIGVGKARYQEWSRADDRDTLALHSIARKCRRHKYLLDSRVTRASSGVDEGGDFRIFEVEGPGNKFYYPVYYTKPKGKSIYRPDRLARVLESKPFENEY</sequence>
<name>A0A0C2NL96_THEKT</name>
<dbReference type="AlphaFoldDB" id="A0A0C2NL96"/>
<evidence type="ECO:0000313" key="2">
    <source>
        <dbReference type="EMBL" id="KII74787.1"/>
    </source>
</evidence>
<evidence type="ECO:0000313" key="3">
    <source>
        <dbReference type="Proteomes" id="UP000031668"/>
    </source>
</evidence>
<feature type="transmembrane region" description="Helical" evidence="1">
    <location>
        <begin position="6"/>
        <end position="29"/>
    </location>
</feature>
<keyword evidence="1" id="KW-0472">Membrane</keyword>
<keyword evidence="3" id="KW-1185">Reference proteome</keyword>